<dbReference type="RefSeq" id="WP_007006124.1">
    <property type="nucleotide sequence ID" value="NZ_GG770926.1"/>
</dbReference>
<dbReference type="SUPFAM" id="SSF56954">
    <property type="entry name" value="Outer membrane efflux proteins (OEP)"/>
    <property type="match status" value="1"/>
</dbReference>
<proteinExistence type="inferred from homology"/>
<protein>
    <recommendedName>
        <fullName evidence="11">Outer membrane efflux protein</fullName>
    </recommendedName>
</protein>
<sequence>MTPKRIRLALLAASALAPALLAPAAGWAQSLQEALAQAYANNPTLQTARAQLRVVDENVPQALAGWRPSVTVAGNAGYVQGTTRNRGIYSDADRATAGATATLTQPVYTGGRTTAAT</sequence>
<feature type="signal peptide" evidence="8">
    <location>
        <begin position="1"/>
        <end position="24"/>
    </location>
</feature>
<dbReference type="PANTHER" id="PTHR30026">
    <property type="entry name" value="OUTER MEMBRANE PROTEIN TOLC"/>
    <property type="match status" value="1"/>
</dbReference>
<evidence type="ECO:0000256" key="6">
    <source>
        <dbReference type="ARBA" id="ARBA00023136"/>
    </source>
</evidence>
<organism evidence="9 10">
    <name type="scientific">Pseudoroseomonas cervicalis ATCC 49957</name>
    <dbReference type="NCBI Taxonomy" id="525371"/>
    <lineage>
        <taxon>Bacteria</taxon>
        <taxon>Pseudomonadati</taxon>
        <taxon>Pseudomonadota</taxon>
        <taxon>Alphaproteobacteria</taxon>
        <taxon>Acetobacterales</taxon>
        <taxon>Roseomonadaceae</taxon>
        <taxon>Roseomonas</taxon>
    </lineage>
</organism>
<evidence type="ECO:0000256" key="5">
    <source>
        <dbReference type="ARBA" id="ARBA00022692"/>
    </source>
</evidence>
<dbReference type="AlphaFoldDB" id="D5RUL0"/>
<dbReference type="Gene3D" id="1.20.1600.10">
    <property type="entry name" value="Outer membrane efflux proteins (OEP)"/>
    <property type="match status" value="1"/>
</dbReference>
<evidence type="ECO:0000313" key="10">
    <source>
        <dbReference type="Proteomes" id="UP000005324"/>
    </source>
</evidence>
<name>D5RUL0_9PROT</name>
<keyword evidence="5" id="KW-0812">Transmembrane</keyword>
<dbReference type="Pfam" id="PF02321">
    <property type="entry name" value="OEP"/>
    <property type="match status" value="1"/>
</dbReference>
<dbReference type="EMBL" id="ADVL01001011">
    <property type="protein sequence ID" value="EFH09006.1"/>
    <property type="molecule type" value="Genomic_DNA"/>
</dbReference>
<keyword evidence="4" id="KW-1134">Transmembrane beta strand</keyword>
<dbReference type="InterPro" id="IPR003423">
    <property type="entry name" value="OMP_efflux"/>
</dbReference>
<keyword evidence="7" id="KW-0998">Cell outer membrane</keyword>
<feature type="non-terminal residue" evidence="9">
    <location>
        <position position="117"/>
    </location>
</feature>
<keyword evidence="3" id="KW-0813">Transport</keyword>
<evidence type="ECO:0000256" key="4">
    <source>
        <dbReference type="ARBA" id="ARBA00022452"/>
    </source>
</evidence>
<comment type="similarity">
    <text evidence="2">Belongs to the outer membrane factor (OMF) (TC 1.B.17) family.</text>
</comment>
<dbReference type="PANTHER" id="PTHR30026:SF22">
    <property type="entry name" value="OUTER MEMBRANE EFFLUX PROTEIN"/>
    <property type="match status" value="1"/>
</dbReference>
<accession>D5RUL0</accession>
<reference evidence="9 10" key="1">
    <citation type="submission" date="2010-04" db="EMBL/GenBank/DDBJ databases">
        <authorList>
            <person name="Qin X."/>
            <person name="Bachman B."/>
            <person name="Battles P."/>
            <person name="Bell A."/>
            <person name="Bess C."/>
            <person name="Bickham C."/>
            <person name="Chaboub L."/>
            <person name="Chen D."/>
            <person name="Coyle M."/>
            <person name="Deiros D.R."/>
            <person name="Dinh H."/>
            <person name="Forbes L."/>
            <person name="Fowler G."/>
            <person name="Francisco L."/>
            <person name="Fu Q."/>
            <person name="Gubbala S."/>
            <person name="Hale W."/>
            <person name="Han Y."/>
            <person name="Hemphill L."/>
            <person name="Highlander S.K."/>
            <person name="Hirani K."/>
            <person name="Hogues M."/>
            <person name="Jackson L."/>
            <person name="Jakkamsetti A."/>
            <person name="Javaid M."/>
            <person name="Jiang H."/>
            <person name="Korchina V."/>
            <person name="Kovar C."/>
            <person name="Lara F."/>
            <person name="Lee S."/>
            <person name="Mata R."/>
            <person name="Mathew T."/>
            <person name="Moen C."/>
            <person name="Morales K."/>
            <person name="Munidasa M."/>
            <person name="Nazareth L."/>
            <person name="Ngo R."/>
            <person name="Nguyen L."/>
            <person name="Okwuonu G."/>
            <person name="Ongeri F."/>
            <person name="Patil S."/>
            <person name="Petrosino J."/>
            <person name="Pham C."/>
            <person name="Pham P."/>
            <person name="Pu L.-L."/>
            <person name="Puazo M."/>
            <person name="Raj R."/>
            <person name="Reid J."/>
            <person name="Rouhana J."/>
            <person name="Saada N."/>
            <person name="Shang Y."/>
            <person name="Simmons D."/>
            <person name="Thornton R."/>
            <person name="Warren J."/>
            <person name="Weissenberger G."/>
            <person name="Zhang J."/>
            <person name="Zhang L."/>
            <person name="Zhou C."/>
            <person name="Zhu D."/>
            <person name="Muzny D."/>
            <person name="Worley K."/>
            <person name="Gibbs R."/>
        </authorList>
    </citation>
    <scope>NUCLEOTIDE SEQUENCE [LARGE SCALE GENOMIC DNA]</scope>
    <source>
        <strain evidence="9 10">ATCC 49957</strain>
    </source>
</reference>
<dbReference type="Proteomes" id="UP000005324">
    <property type="component" value="Unassembled WGS sequence"/>
</dbReference>
<evidence type="ECO:0000256" key="1">
    <source>
        <dbReference type="ARBA" id="ARBA00004442"/>
    </source>
</evidence>
<dbReference type="GO" id="GO:1990281">
    <property type="term" value="C:efflux pump complex"/>
    <property type="evidence" value="ECO:0007669"/>
    <property type="project" value="TreeGrafter"/>
</dbReference>
<comment type="subcellular location">
    <subcellularLocation>
        <location evidence="1">Cell outer membrane</location>
    </subcellularLocation>
</comment>
<evidence type="ECO:0000256" key="3">
    <source>
        <dbReference type="ARBA" id="ARBA00022448"/>
    </source>
</evidence>
<keyword evidence="8" id="KW-0732">Signal</keyword>
<dbReference type="GO" id="GO:0015288">
    <property type="term" value="F:porin activity"/>
    <property type="evidence" value="ECO:0007669"/>
    <property type="project" value="TreeGrafter"/>
</dbReference>
<gene>
    <name evidence="9" type="ORF">HMPREF0731_4772</name>
</gene>
<dbReference type="GO" id="GO:0009279">
    <property type="term" value="C:cell outer membrane"/>
    <property type="evidence" value="ECO:0007669"/>
    <property type="project" value="UniProtKB-SubCell"/>
</dbReference>
<evidence type="ECO:0000256" key="2">
    <source>
        <dbReference type="ARBA" id="ARBA00007613"/>
    </source>
</evidence>
<dbReference type="GO" id="GO:0015562">
    <property type="term" value="F:efflux transmembrane transporter activity"/>
    <property type="evidence" value="ECO:0007669"/>
    <property type="project" value="InterPro"/>
</dbReference>
<feature type="chain" id="PRO_5003076173" description="Outer membrane efflux protein" evidence="8">
    <location>
        <begin position="25"/>
        <end position="117"/>
    </location>
</feature>
<comment type="caution">
    <text evidence="9">The sequence shown here is derived from an EMBL/GenBank/DDBJ whole genome shotgun (WGS) entry which is preliminary data.</text>
</comment>
<keyword evidence="10" id="KW-1185">Reference proteome</keyword>
<dbReference type="InterPro" id="IPR051906">
    <property type="entry name" value="TolC-like"/>
</dbReference>
<keyword evidence="6" id="KW-0472">Membrane</keyword>
<evidence type="ECO:0000256" key="8">
    <source>
        <dbReference type="SAM" id="SignalP"/>
    </source>
</evidence>
<evidence type="ECO:0000313" key="9">
    <source>
        <dbReference type="EMBL" id="EFH09006.1"/>
    </source>
</evidence>
<dbReference type="HOGENOM" id="CLU_2090012_0_0_5"/>
<evidence type="ECO:0008006" key="11">
    <source>
        <dbReference type="Google" id="ProtNLM"/>
    </source>
</evidence>
<evidence type="ECO:0000256" key="7">
    <source>
        <dbReference type="ARBA" id="ARBA00023237"/>
    </source>
</evidence>